<dbReference type="CDD" id="cd01948">
    <property type="entry name" value="EAL"/>
    <property type="match status" value="1"/>
</dbReference>
<reference evidence="5 6" key="1">
    <citation type="submission" date="2016-10" db="EMBL/GenBank/DDBJ databases">
        <authorList>
            <person name="de Groot N.N."/>
        </authorList>
    </citation>
    <scope>NUCLEOTIDE SEQUENCE [LARGE SCALE GENOMIC DNA]</scope>
    <source>
        <strain evidence="5 6">DSM 19981</strain>
    </source>
</reference>
<dbReference type="NCBIfam" id="TIGR00254">
    <property type="entry name" value="GGDEF"/>
    <property type="match status" value="1"/>
</dbReference>
<dbReference type="OrthoDB" id="9793210at2"/>
<dbReference type="Gene3D" id="3.20.20.450">
    <property type="entry name" value="EAL domain"/>
    <property type="match status" value="1"/>
</dbReference>
<dbReference type="AlphaFoldDB" id="A0A1I3XLC8"/>
<proteinExistence type="predicted"/>
<evidence type="ECO:0000259" key="3">
    <source>
        <dbReference type="PROSITE" id="PS50883"/>
    </source>
</evidence>
<dbReference type="PANTHER" id="PTHR44757">
    <property type="entry name" value="DIGUANYLATE CYCLASE DGCP"/>
    <property type="match status" value="1"/>
</dbReference>
<evidence type="ECO:0000313" key="6">
    <source>
        <dbReference type="Proteomes" id="UP000199473"/>
    </source>
</evidence>
<dbReference type="Pfam" id="PF00563">
    <property type="entry name" value="EAL"/>
    <property type="match status" value="1"/>
</dbReference>
<gene>
    <name evidence="5" type="ORF">SAMN02745775_101433</name>
</gene>
<evidence type="ECO:0000313" key="5">
    <source>
        <dbReference type="EMBL" id="SFK20322.1"/>
    </source>
</evidence>
<dbReference type="FunFam" id="3.30.70.270:FF:000001">
    <property type="entry name" value="Diguanylate cyclase domain protein"/>
    <property type="match status" value="1"/>
</dbReference>
<dbReference type="RefSeq" id="WP_092954828.1">
    <property type="nucleotide sequence ID" value="NZ_FOSQ01000001.1"/>
</dbReference>
<dbReference type="InterPro" id="IPR029787">
    <property type="entry name" value="Nucleotide_cyclase"/>
</dbReference>
<dbReference type="SUPFAM" id="SSF55073">
    <property type="entry name" value="Nucleotide cyclase"/>
    <property type="match status" value="1"/>
</dbReference>
<accession>A0A1I3XLC8</accession>
<dbReference type="STRING" id="1123062.SAMN02745775_101433"/>
<dbReference type="Gene3D" id="3.30.70.270">
    <property type="match status" value="1"/>
</dbReference>
<protein>
    <submittedName>
        <fullName evidence="5">Diguanylate cyclase (GGDEF) domain-containing protein</fullName>
    </submittedName>
</protein>
<dbReference type="CDD" id="cd01949">
    <property type="entry name" value="GGDEF"/>
    <property type="match status" value="1"/>
</dbReference>
<dbReference type="PANTHER" id="PTHR44757:SF2">
    <property type="entry name" value="BIOFILM ARCHITECTURE MAINTENANCE PROTEIN MBAA"/>
    <property type="match status" value="1"/>
</dbReference>
<dbReference type="InterPro" id="IPR000160">
    <property type="entry name" value="GGDEF_dom"/>
</dbReference>
<keyword evidence="6" id="KW-1185">Reference proteome</keyword>
<evidence type="ECO:0000259" key="4">
    <source>
        <dbReference type="PROSITE" id="PS50887"/>
    </source>
</evidence>
<dbReference type="InterPro" id="IPR035919">
    <property type="entry name" value="EAL_sf"/>
</dbReference>
<name>A0A1I3XLC8_9PROT</name>
<feature type="domain" description="GGDEF" evidence="4">
    <location>
        <begin position="223"/>
        <end position="354"/>
    </location>
</feature>
<dbReference type="InterPro" id="IPR043128">
    <property type="entry name" value="Rev_trsase/Diguanyl_cyclase"/>
</dbReference>
<dbReference type="FunFam" id="3.20.20.450:FF:000001">
    <property type="entry name" value="Cyclic di-GMP phosphodiesterase yahA"/>
    <property type="match status" value="1"/>
</dbReference>
<dbReference type="GO" id="GO:0071732">
    <property type="term" value="P:cellular response to nitric oxide"/>
    <property type="evidence" value="ECO:0007669"/>
    <property type="project" value="UniProtKB-ARBA"/>
</dbReference>
<dbReference type="SMART" id="SM00052">
    <property type="entry name" value="EAL"/>
    <property type="match status" value="1"/>
</dbReference>
<dbReference type="PROSITE" id="PS50883">
    <property type="entry name" value="EAL"/>
    <property type="match status" value="1"/>
</dbReference>
<keyword evidence="2" id="KW-0812">Transmembrane</keyword>
<organism evidence="5 6">
    <name type="scientific">Falsiroseomonas stagni DSM 19981</name>
    <dbReference type="NCBI Taxonomy" id="1123062"/>
    <lineage>
        <taxon>Bacteria</taxon>
        <taxon>Pseudomonadati</taxon>
        <taxon>Pseudomonadota</taxon>
        <taxon>Alphaproteobacteria</taxon>
        <taxon>Acetobacterales</taxon>
        <taxon>Roseomonadaceae</taxon>
        <taxon>Falsiroseomonas</taxon>
    </lineage>
</organism>
<dbReference type="EMBL" id="FOSQ01000001">
    <property type="protein sequence ID" value="SFK20322.1"/>
    <property type="molecule type" value="Genomic_DNA"/>
</dbReference>
<feature type="domain" description="EAL" evidence="3">
    <location>
        <begin position="363"/>
        <end position="612"/>
    </location>
</feature>
<comment type="catalytic activity">
    <reaction evidence="1">
        <text>3',3'-c-di-GMP + H2O = 5'-phosphoguanylyl(3'-&gt;5')guanosine + H(+)</text>
        <dbReference type="Rhea" id="RHEA:24902"/>
        <dbReference type="ChEBI" id="CHEBI:15377"/>
        <dbReference type="ChEBI" id="CHEBI:15378"/>
        <dbReference type="ChEBI" id="CHEBI:58754"/>
        <dbReference type="ChEBI" id="CHEBI:58805"/>
        <dbReference type="EC" id="3.1.4.52"/>
    </reaction>
    <physiologicalReaction direction="left-to-right" evidence="1">
        <dbReference type="Rhea" id="RHEA:24903"/>
    </physiologicalReaction>
</comment>
<dbReference type="Proteomes" id="UP000199473">
    <property type="component" value="Unassembled WGS sequence"/>
</dbReference>
<dbReference type="Pfam" id="PF00990">
    <property type="entry name" value="GGDEF"/>
    <property type="match status" value="1"/>
</dbReference>
<keyword evidence="2" id="KW-0472">Membrane</keyword>
<evidence type="ECO:0000256" key="1">
    <source>
        <dbReference type="ARBA" id="ARBA00051114"/>
    </source>
</evidence>
<dbReference type="GO" id="GO:0071111">
    <property type="term" value="F:cyclic-guanylate-specific phosphodiesterase activity"/>
    <property type="evidence" value="ECO:0007669"/>
    <property type="project" value="UniProtKB-EC"/>
</dbReference>
<dbReference type="InterPro" id="IPR001633">
    <property type="entry name" value="EAL_dom"/>
</dbReference>
<feature type="transmembrane region" description="Helical" evidence="2">
    <location>
        <begin position="26"/>
        <end position="52"/>
    </location>
</feature>
<feature type="transmembrane region" description="Helical" evidence="2">
    <location>
        <begin position="157"/>
        <end position="177"/>
    </location>
</feature>
<evidence type="ECO:0000256" key="2">
    <source>
        <dbReference type="SAM" id="Phobius"/>
    </source>
</evidence>
<keyword evidence="2" id="KW-1133">Transmembrane helix</keyword>
<sequence>MSTTAERQRPTAGTARHDAPAGDAALVRLVTGFAACIAMLVAVALPLMHVWASLAEEDTAMRAEARVIAYSVSQIASRDPDLWRFQEARLRAALETATPAAGAAMRVRDSRGEVLAEIPADIPTPRHGVSAPVFESGHPVGVVEIEHSALHLLVESVWVTLASLFLAGASYVALRLLPLRMLRRATSRITHLATHDQLTGLPNRRLFHDRLEQTAAGLKRYGGHFAVLALDLDRFKEVNDTLGHAAGDELLRQVARRITAAMRESDTLARLGGDEFAIIQRTAEQPKAAEALAARLVTVLSQPFDLNGNQALIGTSIGIALSVESPAEQLLQDADTALYRVKAEGRNGFRFFSAEMNQALRERRALEHDLREALATGQLHLHYQPQVNLSSGRVIGLEALLRWDHPVRGRVMPDRFIPLAEEIGLLSRIGEWVLKEACTVAMRWPGLRMAVNISANQFQAPDFLRAVRLALEETGLPAARLEIEITEGVLLTDTERTLATLQSLQEMGVSVAMDDFGTGYSSLGYLHKFRFDKIKIDRSFVATLAHDPQAVAIVRAMIGITHALGLRCNAEGVENAVQAALLRAEGCTEAQGYLYGRAVPEAELAALIEGATATPAPIPGLAEPLKPPRSLRA</sequence>
<dbReference type="InterPro" id="IPR052155">
    <property type="entry name" value="Biofilm_reg_signaling"/>
</dbReference>
<dbReference type="SMART" id="SM00267">
    <property type="entry name" value="GGDEF"/>
    <property type="match status" value="1"/>
</dbReference>
<dbReference type="PROSITE" id="PS50887">
    <property type="entry name" value="GGDEF"/>
    <property type="match status" value="1"/>
</dbReference>
<dbReference type="SUPFAM" id="SSF141868">
    <property type="entry name" value="EAL domain-like"/>
    <property type="match status" value="1"/>
</dbReference>